<dbReference type="Proteomes" id="UP000507470">
    <property type="component" value="Unassembled WGS sequence"/>
</dbReference>
<dbReference type="OrthoDB" id="5975444at2759"/>
<dbReference type="CDD" id="cd00041">
    <property type="entry name" value="CUB"/>
    <property type="match status" value="1"/>
</dbReference>
<dbReference type="Gene3D" id="2.60.120.290">
    <property type="entry name" value="Spermadhesin, CUB domain"/>
    <property type="match status" value="1"/>
</dbReference>
<keyword evidence="1" id="KW-0677">Repeat</keyword>
<proteinExistence type="predicted"/>
<reference evidence="5 6" key="1">
    <citation type="submission" date="2020-06" db="EMBL/GenBank/DDBJ databases">
        <authorList>
            <person name="Li R."/>
            <person name="Bekaert M."/>
        </authorList>
    </citation>
    <scope>NUCLEOTIDE SEQUENCE [LARGE SCALE GENOMIC DNA]</scope>
    <source>
        <strain evidence="6">wild</strain>
    </source>
</reference>
<protein>
    <recommendedName>
        <fullName evidence="4">CUB domain-containing protein</fullName>
    </recommendedName>
</protein>
<gene>
    <name evidence="5" type="ORF">MCOR_54633</name>
</gene>
<evidence type="ECO:0000256" key="1">
    <source>
        <dbReference type="ARBA" id="ARBA00022737"/>
    </source>
</evidence>
<feature type="domain" description="CUB" evidence="4">
    <location>
        <begin position="133"/>
        <end position="241"/>
    </location>
</feature>
<dbReference type="InterPro" id="IPR000859">
    <property type="entry name" value="CUB_dom"/>
</dbReference>
<dbReference type="PANTHER" id="PTHR24251">
    <property type="entry name" value="OVOCHYMASE-RELATED"/>
    <property type="match status" value="1"/>
</dbReference>
<dbReference type="InterPro" id="IPR035914">
    <property type="entry name" value="Sperma_CUB_dom_sf"/>
</dbReference>
<evidence type="ECO:0000256" key="3">
    <source>
        <dbReference type="PROSITE-ProRule" id="PRU00059"/>
    </source>
</evidence>
<dbReference type="AlphaFoldDB" id="A0A6J8EPT1"/>
<dbReference type="EMBL" id="CACVKT020009642">
    <property type="protein sequence ID" value="CAC5422594.1"/>
    <property type="molecule type" value="Genomic_DNA"/>
</dbReference>
<evidence type="ECO:0000256" key="2">
    <source>
        <dbReference type="ARBA" id="ARBA00023157"/>
    </source>
</evidence>
<organism evidence="5 6">
    <name type="scientific">Mytilus coruscus</name>
    <name type="common">Sea mussel</name>
    <dbReference type="NCBI Taxonomy" id="42192"/>
    <lineage>
        <taxon>Eukaryota</taxon>
        <taxon>Metazoa</taxon>
        <taxon>Spiralia</taxon>
        <taxon>Lophotrochozoa</taxon>
        <taxon>Mollusca</taxon>
        <taxon>Bivalvia</taxon>
        <taxon>Autobranchia</taxon>
        <taxon>Pteriomorphia</taxon>
        <taxon>Mytilida</taxon>
        <taxon>Mytiloidea</taxon>
        <taxon>Mytilidae</taxon>
        <taxon>Mytilinae</taxon>
        <taxon>Mytilus</taxon>
    </lineage>
</organism>
<comment type="caution">
    <text evidence="3">Lacks conserved residue(s) required for the propagation of feature annotation.</text>
</comment>
<evidence type="ECO:0000313" key="6">
    <source>
        <dbReference type="Proteomes" id="UP000507470"/>
    </source>
</evidence>
<evidence type="ECO:0000259" key="4">
    <source>
        <dbReference type="PROSITE" id="PS01180"/>
    </source>
</evidence>
<dbReference type="SMART" id="SM00042">
    <property type="entry name" value="CUB"/>
    <property type="match status" value="1"/>
</dbReference>
<sequence length="243" mass="27521">MNSRIILTRDNIGPKMCIRECLRIKNCNGINFHKDILKCELLSDSNLKSQLVSTPGYSYSDISDWKMEADSCWPNNPCQEKTRCIPSKSNDHVCLMYVLSKETFLESISSPGFPDRYEHNLDTTWTIEVGTASLQNLETFLENISSPGFPDRYEHNLDTTWTIEVGIGISVALRFTYFDLEFSYDFVKVYECGVNADTLLGSFTGQELPPEVRSTGNCIRIIMKTDNGINNIGFSANVYKITS</sequence>
<accession>A0A6J8EPT1</accession>
<dbReference type="PANTHER" id="PTHR24251:SF37">
    <property type="entry name" value="CUB DOMAIN-CONTAINING PROTEIN"/>
    <property type="match status" value="1"/>
</dbReference>
<dbReference type="PROSITE" id="PS01180">
    <property type="entry name" value="CUB"/>
    <property type="match status" value="1"/>
</dbReference>
<evidence type="ECO:0000313" key="5">
    <source>
        <dbReference type="EMBL" id="CAC5422594.1"/>
    </source>
</evidence>
<keyword evidence="2" id="KW-1015">Disulfide bond</keyword>
<dbReference type="SUPFAM" id="SSF49854">
    <property type="entry name" value="Spermadhesin, CUB domain"/>
    <property type="match status" value="2"/>
</dbReference>
<name>A0A6J8EPT1_MYTCO</name>
<keyword evidence="6" id="KW-1185">Reference proteome</keyword>
<dbReference type="Pfam" id="PF00431">
    <property type="entry name" value="CUB"/>
    <property type="match status" value="1"/>
</dbReference>